<evidence type="ECO:0000313" key="1">
    <source>
        <dbReference type="EMBL" id="KAK2724911.1"/>
    </source>
</evidence>
<dbReference type="AlphaFoldDB" id="A0AA88IDZ4"/>
<accession>A0AA88IDZ4</accession>
<feature type="non-terminal residue" evidence="1">
    <location>
        <position position="1"/>
    </location>
</feature>
<name>A0AA88IDZ4_ARTSF</name>
<proteinExistence type="predicted"/>
<sequence>DGSISNGNHVTSLSAKGFYSLQDLHPCLLQLLMSAVVFATKRVEYDSCVAVDTIASIDAIPHQSFNTEMKIPGPIECGTFCSSVYFDKNYDEYRILVHVPLMGDGKGLFICTCLLLDVFHMTSKRRDEKCTEICPGTKEFVQKWKYERTSSRLKPGSYYGVLILVRNVVESIDVTFDYMGCISTADASVSDQIEVDIDSLAPDLAVEYCSTYCLENLFKDFAMNIPIDGDFKGLLVCTCYQREIMTDLSRFYPDSCNVYCPRIYSDMKNYVCGSGEYFTSWYRLREEDDMFPEEDTTAENLLSSSTRVRKNFRFMSIISLLAFLKYFELL</sequence>
<comment type="caution">
    <text evidence="1">The sequence shown here is derived from an EMBL/GenBank/DDBJ whole genome shotgun (WGS) entry which is preliminary data.</text>
</comment>
<reference evidence="1" key="1">
    <citation type="submission" date="2023-07" db="EMBL/GenBank/DDBJ databases">
        <title>Chromosome-level genome assembly of Artemia franciscana.</title>
        <authorList>
            <person name="Jo E."/>
        </authorList>
    </citation>
    <scope>NUCLEOTIDE SEQUENCE</scope>
    <source>
        <tissue evidence="1">Whole body</tissue>
    </source>
</reference>
<keyword evidence="2" id="KW-1185">Reference proteome</keyword>
<organism evidence="1 2">
    <name type="scientific">Artemia franciscana</name>
    <name type="common">Brine shrimp</name>
    <name type="synonym">Artemia sanfranciscana</name>
    <dbReference type="NCBI Taxonomy" id="6661"/>
    <lineage>
        <taxon>Eukaryota</taxon>
        <taxon>Metazoa</taxon>
        <taxon>Ecdysozoa</taxon>
        <taxon>Arthropoda</taxon>
        <taxon>Crustacea</taxon>
        <taxon>Branchiopoda</taxon>
        <taxon>Anostraca</taxon>
        <taxon>Artemiidae</taxon>
        <taxon>Artemia</taxon>
    </lineage>
</organism>
<evidence type="ECO:0000313" key="2">
    <source>
        <dbReference type="Proteomes" id="UP001187531"/>
    </source>
</evidence>
<dbReference type="EMBL" id="JAVRJZ010000003">
    <property type="protein sequence ID" value="KAK2724911.1"/>
    <property type="molecule type" value="Genomic_DNA"/>
</dbReference>
<gene>
    <name evidence="1" type="ORF">QYM36_001390</name>
</gene>
<protein>
    <submittedName>
        <fullName evidence="1">Uncharacterized protein</fullName>
    </submittedName>
</protein>
<dbReference type="Proteomes" id="UP001187531">
    <property type="component" value="Unassembled WGS sequence"/>
</dbReference>